<dbReference type="EMBL" id="JAGGJR010000002">
    <property type="protein sequence ID" value="MBP1872205.1"/>
    <property type="molecule type" value="Genomic_DNA"/>
</dbReference>
<reference evidence="1" key="1">
    <citation type="submission" date="2021-03" db="EMBL/GenBank/DDBJ databases">
        <title>Genomic Encyclopedia of Type Strains, Phase IV (KMG-IV): sequencing the most valuable type-strain genomes for metagenomic binning, comparative biology and taxonomic classification.</title>
        <authorList>
            <person name="Goeker M."/>
        </authorList>
    </citation>
    <scope>NUCLEOTIDE SEQUENCE</scope>
    <source>
        <strain evidence="1">DSM 18131</strain>
    </source>
</reference>
<keyword evidence="2" id="KW-1185">Reference proteome</keyword>
<sequence length="327" mass="36879">MNEQFHPSDLSDTAPPYELIAISECLHPTMRPPSHDWAYMAAAHLIGSPANIAIASILEETGKLAGADRAWMFEYDADFLHFRNTEEWVRGDVPSHVTDLQQTPVTMIGWLHQWLVTGKAVMINDVANLPRPARALQAEMLRQNDKSVLCVPVFHDCVLRACIGFDATGTKRRWPVDEIHQLARCAKLIGIARYGRAQVDGRRDVVAGNALNGAEPLVHLHMPGRTRGVPLAAIVGLRSAKDYTQIWLKDEAAVLDLRPLSFWIGLLPKSNFLRIHRTAVINISHVTELERHAGPTRQAWTVRLRRFEQPWAVSRPYRQELRSRLGI</sequence>
<dbReference type="Proteomes" id="UP000823773">
    <property type="component" value="Unassembled WGS sequence"/>
</dbReference>
<protein>
    <submittedName>
        <fullName evidence="1">Uncharacterized protein</fullName>
    </submittedName>
</protein>
<evidence type="ECO:0000313" key="2">
    <source>
        <dbReference type="Proteomes" id="UP000823773"/>
    </source>
</evidence>
<proteinExistence type="predicted"/>
<accession>A0ACC5STR6</accession>
<evidence type="ECO:0000313" key="1">
    <source>
        <dbReference type="EMBL" id="MBP1872205.1"/>
    </source>
</evidence>
<comment type="caution">
    <text evidence="1">The sequence shown here is derived from an EMBL/GenBank/DDBJ whole genome shotgun (WGS) entry which is preliminary data.</text>
</comment>
<gene>
    <name evidence="1" type="ORF">J2Z19_001917</name>
</gene>
<organism evidence="1 2">
    <name type="scientific">Ensifer adhaerens</name>
    <name type="common">Sinorhizobium morelense</name>
    <dbReference type="NCBI Taxonomy" id="106592"/>
    <lineage>
        <taxon>Bacteria</taxon>
        <taxon>Pseudomonadati</taxon>
        <taxon>Pseudomonadota</taxon>
        <taxon>Alphaproteobacteria</taxon>
        <taxon>Hyphomicrobiales</taxon>
        <taxon>Rhizobiaceae</taxon>
        <taxon>Sinorhizobium/Ensifer group</taxon>
        <taxon>Ensifer</taxon>
    </lineage>
</organism>
<name>A0ACC5STR6_ENSAD</name>